<dbReference type="Pfam" id="PF02661">
    <property type="entry name" value="Fic"/>
    <property type="match status" value="1"/>
</dbReference>
<dbReference type="PROSITE" id="PS50096">
    <property type="entry name" value="IQ"/>
    <property type="match status" value="1"/>
</dbReference>
<dbReference type="Proteomes" id="UP000233654">
    <property type="component" value="Unassembled WGS sequence"/>
</dbReference>
<sequence>MLTRNSYEGFKMSLKDEATSWWANMIKRGRSVVSTEEMPGQRQREFLAKEGFLSKGARGFWILKKPEDSLEDIFPIIYWQLVEKTLSRFDHWSVRGQSALLLLNGSQCAQEQLLVRTRKKTNWKLQLPLGFNISLAYDADFDQRLIRKMQVAQAKIPVDRPERVLVDTAKLPVTLETRNFVAGADFDPGVIEAIYATRPKPVLYKRLIHLSEESGRPELAVILAKAIETHTHYRVIKRATSGEQEHVSRTKPDSPPWVLRQEDLFNEFEQVLRGHMARKISRIKRQPLRELLRQAKEHKRYDTYHSTTLEGYRITPEEVDALLSGVVPGTRKDNRYFEQVRNRMAIIGYAGAFDFVLGRIKGDFGRPVVDEQLIKDTYCQLFKPSADAGITDYLGLTMYRNAIAFIRGTPYTPPSQEKIPELMASFVTSLNEVENPVVKAVLAHYWFVTIHPHVDGNGRTARLLMDYLLVSSGYPWVTIRVDQKARYFDALKQGQVAGDVLPFGEFIVELIKTAG</sequence>
<dbReference type="PROSITE" id="PS51459">
    <property type="entry name" value="FIDO"/>
    <property type="match status" value="1"/>
</dbReference>
<accession>A0A2N3G548</accession>
<dbReference type="InterPro" id="IPR036597">
    <property type="entry name" value="Fido-like_dom_sf"/>
</dbReference>
<proteinExistence type="predicted"/>
<feature type="binding site" evidence="2">
    <location>
        <begin position="455"/>
        <end position="462"/>
    </location>
    <ligand>
        <name>ATP</name>
        <dbReference type="ChEBI" id="CHEBI:30616"/>
    </ligand>
</feature>
<evidence type="ECO:0000259" key="3">
    <source>
        <dbReference type="PROSITE" id="PS51459"/>
    </source>
</evidence>
<gene>
    <name evidence="4" type="ORF">CVT63_05835</name>
</gene>
<evidence type="ECO:0000313" key="5">
    <source>
        <dbReference type="Proteomes" id="UP000233654"/>
    </source>
</evidence>
<dbReference type="EMBL" id="PHEX01000049">
    <property type="protein sequence ID" value="PKQ27850.1"/>
    <property type="molecule type" value="Genomic_DNA"/>
</dbReference>
<dbReference type="GO" id="GO:0005524">
    <property type="term" value="F:ATP binding"/>
    <property type="evidence" value="ECO:0007669"/>
    <property type="project" value="UniProtKB-KW"/>
</dbReference>
<protein>
    <recommendedName>
        <fullName evidence="3">Fido domain-containing protein</fullName>
    </recommendedName>
</protein>
<evidence type="ECO:0000313" key="4">
    <source>
        <dbReference type="EMBL" id="PKQ27850.1"/>
    </source>
</evidence>
<dbReference type="InterPro" id="IPR040198">
    <property type="entry name" value="Fido_containing"/>
</dbReference>
<evidence type="ECO:0000256" key="2">
    <source>
        <dbReference type="PIRSR" id="PIRSR640198-2"/>
    </source>
</evidence>
<evidence type="ECO:0000256" key="1">
    <source>
        <dbReference type="PIRSR" id="PIRSR640198-1"/>
    </source>
</evidence>
<organism evidence="4 5">
    <name type="scientific">Candidatus Anoxymicrobium japonicum</name>
    <dbReference type="NCBI Taxonomy" id="2013648"/>
    <lineage>
        <taxon>Bacteria</taxon>
        <taxon>Bacillati</taxon>
        <taxon>Actinomycetota</taxon>
        <taxon>Candidatus Geothermincolia</taxon>
        <taxon>Candidatus Geothermincolales</taxon>
        <taxon>Candidatus Anoxymicrobiaceae</taxon>
        <taxon>Candidatus Anoxymicrobium</taxon>
    </lineage>
</organism>
<comment type="caution">
    <text evidence="4">The sequence shown here is derived from an EMBL/GenBank/DDBJ whole genome shotgun (WGS) entry which is preliminary data.</text>
</comment>
<dbReference type="AlphaFoldDB" id="A0A2N3G548"/>
<reference evidence="4 5" key="1">
    <citation type="journal article" date="2017" name="ISME J.">
        <title>Potential for microbial H2 and metal transformations associated with novel bacteria and archaea in deep terrestrial subsurface sediments.</title>
        <authorList>
            <person name="Hernsdorf A.W."/>
            <person name="Amano Y."/>
            <person name="Miyakawa K."/>
            <person name="Ise K."/>
            <person name="Suzuki Y."/>
            <person name="Anantharaman K."/>
            <person name="Probst A."/>
            <person name="Burstein D."/>
            <person name="Thomas B.C."/>
            <person name="Banfield J.F."/>
        </authorList>
    </citation>
    <scope>NUCLEOTIDE SEQUENCE [LARGE SCALE GENOMIC DNA]</scope>
    <source>
        <strain evidence="4">HGW-Actinobacteria-3</strain>
    </source>
</reference>
<keyword evidence="2" id="KW-0547">Nucleotide-binding</keyword>
<feature type="active site" evidence="1">
    <location>
        <position position="451"/>
    </location>
</feature>
<dbReference type="SUPFAM" id="SSF140931">
    <property type="entry name" value="Fic-like"/>
    <property type="match status" value="1"/>
</dbReference>
<dbReference type="Gene3D" id="1.10.3290.10">
    <property type="entry name" value="Fido-like domain"/>
    <property type="match status" value="1"/>
</dbReference>
<dbReference type="PANTHER" id="PTHR13504">
    <property type="entry name" value="FIDO DOMAIN-CONTAINING PROTEIN DDB_G0283145"/>
    <property type="match status" value="1"/>
</dbReference>
<feature type="domain" description="Fido" evidence="3">
    <location>
        <begin position="369"/>
        <end position="509"/>
    </location>
</feature>
<dbReference type="PANTHER" id="PTHR13504:SF38">
    <property type="entry name" value="FIDO DOMAIN-CONTAINING PROTEIN"/>
    <property type="match status" value="1"/>
</dbReference>
<name>A0A2N3G548_9ACTN</name>
<dbReference type="InterPro" id="IPR003812">
    <property type="entry name" value="Fido"/>
</dbReference>
<keyword evidence="2" id="KW-0067">ATP-binding</keyword>